<dbReference type="Pfam" id="PF00561">
    <property type="entry name" value="Abhydrolase_1"/>
    <property type="match status" value="1"/>
</dbReference>
<reference evidence="3 4" key="1">
    <citation type="submission" date="2024-09" db="EMBL/GenBank/DDBJ databases">
        <title>Laminarin stimulates single cell rates of sulfate reduction while oxygen inhibits transcriptomic activity in coastal marine sediment.</title>
        <authorList>
            <person name="Lindsay M."/>
            <person name="Orcutt B."/>
            <person name="Emerson D."/>
            <person name="Stepanauskas R."/>
            <person name="D'Angelo T."/>
        </authorList>
    </citation>
    <scope>NUCLEOTIDE SEQUENCE [LARGE SCALE GENOMIC DNA]</scope>
    <source>
        <strain evidence="3">SAG AM-311-K15</strain>
    </source>
</reference>
<dbReference type="SUPFAM" id="SSF53474">
    <property type="entry name" value="alpha/beta-Hydrolases"/>
    <property type="match status" value="1"/>
</dbReference>
<evidence type="ECO:0000256" key="1">
    <source>
        <dbReference type="SAM" id="MobiDB-lite"/>
    </source>
</evidence>
<feature type="domain" description="AB hydrolase-1" evidence="2">
    <location>
        <begin position="28"/>
        <end position="275"/>
    </location>
</feature>
<comment type="caution">
    <text evidence="3">The sequence shown here is derived from an EMBL/GenBank/DDBJ whole genome shotgun (WGS) entry which is preliminary data.</text>
</comment>
<keyword evidence="4" id="KW-1185">Reference proteome</keyword>
<evidence type="ECO:0000313" key="3">
    <source>
        <dbReference type="EMBL" id="MFC1849472.1"/>
    </source>
</evidence>
<dbReference type="GO" id="GO:0016787">
    <property type="term" value="F:hydrolase activity"/>
    <property type="evidence" value="ECO:0007669"/>
    <property type="project" value="UniProtKB-KW"/>
</dbReference>
<protein>
    <submittedName>
        <fullName evidence="3">Alpha/beta fold hydrolase</fullName>
    </submittedName>
</protein>
<dbReference type="Proteomes" id="UP001594351">
    <property type="component" value="Unassembled WGS sequence"/>
</dbReference>
<dbReference type="Gene3D" id="3.40.50.1820">
    <property type="entry name" value="alpha/beta hydrolase"/>
    <property type="match status" value="1"/>
</dbReference>
<dbReference type="PANTHER" id="PTHR43798">
    <property type="entry name" value="MONOACYLGLYCEROL LIPASE"/>
    <property type="match status" value="1"/>
</dbReference>
<dbReference type="InterPro" id="IPR050266">
    <property type="entry name" value="AB_hydrolase_sf"/>
</dbReference>
<feature type="region of interest" description="Disordered" evidence="1">
    <location>
        <begin position="295"/>
        <end position="317"/>
    </location>
</feature>
<dbReference type="InterPro" id="IPR000073">
    <property type="entry name" value="AB_hydrolase_1"/>
</dbReference>
<feature type="compositionally biased region" description="Basic residues" evidence="1">
    <location>
        <begin position="297"/>
        <end position="317"/>
    </location>
</feature>
<evidence type="ECO:0000259" key="2">
    <source>
        <dbReference type="Pfam" id="PF00561"/>
    </source>
</evidence>
<dbReference type="InterPro" id="IPR029058">
    <property type="entry name" value="AB_hydrolase_fold"/>
</dbReference>
<keyword evidence="3" id="KW-0378">Hydrolase</keyword>
<proteinExistence type="predicted"/>
<organism evidence="3 4">
    <name type="scientific">candidate division CSSED10-310 bacterium</name>
    <dbReference type="NCBI Taxonomy" id="2855610"/>
    <lineage>
        <taxon>Bacteria</taxon>
        <taxon>Bacteria division CSSED10-310</taxon>
    </lineage>
</organism>
<gene>
    <name evidence="3" type="ORF">ACFL27_04600</name>
</gene>
<accession>A0ABV6YTF8</accession>
<name>A0ABV6YTF8_UNCC1</name>
<evidence type="ECO:0000313" key="4">
    <source>
        <dbReference type="Proteomes" id="UP001594351"/>
    </source>
</evidence>
<dbReference type="EMBL" id="JBHPBY010000040">
    <property type="protein sequence ID" value="MFC1849472.1"/>
    <property type="molecule type" value="Genomic_DNA"/>
</dbReference>
<sequence>MTTLLKKKFLATSYGKIAYLETGNESRPPVLFIHGIPTSSYLWRHVMRVLQGDFHCFAPDLMGLGDTEVDPDRDLFHMNAQAEMLLEFMTILGHKRFSLVCHDQGGAAAQILMARHGGNLVAAVLTDCVCYDNWPVPLIARYQKLARLPFVMDILVRTGIMEGIELRTAFSGFRRGVHQGKRISNESISEYLRPLRQGPSERQRFMKFLLAGHPRYTQQIVPGLKEFEEPTLVIWAADDRYISPSWGKKLFEDIPGAKAFEVVPFCGHFWQEDRPAEFTSLIGDFLKKQYLTADNKTKKKKSARIRPQKKAGPKNVS</sequence>